<dbReference type="CDD" id="cd03801">
    <property type="entry name" value="GT4_PimA-like"/>
    <property type="match status" value="1"/>
</dbReference>
<dbReference type="InterPro" id="IPR001296">
    <property type="entry name" value="Glyco_trans_1"/>
</dbReference>
<dbReference type="KEGG" id="rhoz:GXP67_05060"/>
<keyword evidence="3" id="KW-0808">Transferase</keyword>
<dbReference type="AlphaFoldDB" id="A0A6C0GEI2"/>
<name>A0A6C0GEI2_9BACT</name>
<dbReference type="InterPro" id="IPR050194">
    <property type="entry name" value="Glycosyltransferase_grp1"/>
</dbReference>
<proteinExistence type="predicted"/>
<evidence type="ECO:0000313" key="4">
    <source>
        <dbReference type="Proteomes" id="UP000480178"/>
    </source>
</evidence>
<evidence type="ECO:0000313" key="3">
    <source>
        <dbReference type="EMBL" id="QHT66080.1"/>
    </source>
</evidence>
<evidence type="ECO:0000259" key="1">
    <source>
        <dbReference type="Pfam" id="PF00534"/>
    </source>
</evidence>
<dbReference type="SUPFAM" id="SSF53756">
    <property type="entry name" value="UDP-Glycosyltransferase/glycogen phosphorylase"/>
    <property type="match status" value="1"/>
</dbReference>
<gene>
    <name evidence="3" type="ORF">GXP67_05060</name>
</gene>
<dbReference type="GO" id="GO:0016757">
    <property type="term" value="F:glycosyltransferase activity"/>
    <property type="evidence" value="ECO:0007669"/>
    <property type="project" value="InterPro"/>
</dbReference>
<dbReference type="Gene3D" id="3.40.50.2000">
    <property type="entry name" value="Glycogen Phosphorylase B"/>
    <property type="match status" value="2"/>
</dbReference>
<sequence>MKILLCTNSFENVVNGPAKFANLILEINQLYPQHQIHILTEDITAERPYVHKAELRFSRLFKPFSQFLRMFVYHRYAQKIYKTFPYDVLVYNNAFIGLWSAMVSKQPVVGMVNDDNNLTVSWQNFKFNQLSIKQLIFKQFEKLAVHFDQLVISNSHYLTQQLINAYYLNPEKICLLYKAVDLSKIEYKAERSFALPIKILFVKADYVRGGLPVLAKSLKKLNHIQFLLTIIGPHHKFEKHIYTLFENNSHIKINFLAEQSQKNVYEQMCTHDIFCVPSLKEALGVANIEALAFGIPVVSTYTGGIPEVLDNGKNGWLANSNDAEDLAIQLSSCISNEPERNQKSANGRKFIEKFAANTMFLTFINIAENACKPVTRYTSR</sequence>
<protein>
    <submittedName>
        <fullName evidence="3">Glycosyltransferase family 4 protein</fullName>
    </submittedName>
</protein>
<feature type="domain" description="Glycosyltransferase subfamily 4-like N-terminal" evidence="2">
    <location>
        <begin position="34"/>
        <end position="183"/>
    </location>
</feature>
<accession>A0A6C0GEI2</accession>
<keyword evidence="4" id="KW-1185">Reference proteome</keyword>
<dbReference type="Proteomes" id="UP000480178">
    <property type="component" value="Chromosome"/>
</dbReference>
<dbReference type="EMBL" id="CP048222">
    <property type="protein sequence ID" value="QHT66080.1"/>
    <property type="molecule type" value="Genomic_DNA"/>
</dbReference>
<dbReference type="Pfam" id="PF13439">
    <property type="entry name" value="Glyco_transf_4"/>
    <property type="match status" value="1"/>
</dbReference>
<evidence type="ECO:0000259" key="2">
    <source>
        <dbReference type="Pfam" id="PF13439"/>
    </source>
</evidence>
<feature type="domain" description="Glycosyl transferase family 1" evidence="1">
    <location>
        <begin position="196"/>
        <end position="349"/>
    </location>
</feature>
<dbReference type="Pfam" id="PF00534">
    <property type="entry name" value="Glycos_transf_1"/>
    <property type="match status" value="1"/>
</dbReference>
<dbReference type="PANTHER" id="PTHR45947">
    <property type="entry name" value="SULFOQUINOVOSYL TRANSFERASE SQD2"/>
    <property type="match status" value="1"/>
</dbReference>
<dbReference type="PANTHER" id="PTHR45947:SF14">
    <property type="entry name" value="SLL1723 PROTEIN"/>
    <property type="match status" value="1"/>
</dbReference>
<reference evidence="3 4" key="1">
    <citation type="submission" date="2020-01" db="EMBL/GenBank/DDBJ databases">
        <authorList>
            <person name="Kim M.K."/>
        </authorList>
    </citation>
    <scope>NUCLEOTIDE SEQUENCE [LARGE SCALE GENOMIC DNA]</scope>
    <source>
        <strain evidence="3 4">172606-1</strain>
    </source>
</reference>
<dbReference type="InterPro" id="IPR028098">
    <property type="entry name" value="Glyco_trans_4-like_N"/>
</dbReference>
<dbReference type="RefSeq" id="WP_162442153.1">
    <property type="nucleotide sequence ID" value="NZ_CP048222.1"/>
</dbReference>
<organism evidence="3 4">
    <name type="scientific">Rhodocytophaga rosea</name>
    <dbReference type="NCBI Taxonomy" id="2704465"/>
    <lineage>
        <taxon>Bacteria</taxon>
        <taxon>Pseudomonadati</taxon>
        <taxon>Bacteroidota</taxon>
        <taxon>Cytophagia</taxon>
        <taxon>Cytophagales</taxon>
        <taxon>Rhodocytophagaceae</taxon>
        <taxon>Rhodocytophaga</taxon>
    </lineage>
</organism>